<dbReference type="InterPro" id="IPR008521">
    <property type="entry name" value="Mg_trans_NIPA"/>
</dbReference>
<comment type="subcellular location">
    <subcellularLocation>
        <location evidence="1">Membrane</location>
        <topology evidence="1">Multi-pass membrane protein</topology>
    </subcellularLocation>
</comment>
<reference evidence="7" key="1">
    <citation type="submission" date="2013-12" db="EMBL/GenBank/DDBJ databases">
        <title>The Genome Sequence of Aphanomyces invadans NJM9701.</title>
        <authorList>
            <consortium name="The Broad Institute Genomics Platform"/>
            <person name="Russ C."/>
            <person name="Tyler B."/>
            <person name="van West P."/>
            <person name="Dieguez-Uribeondo J."/>
            <person name="Young S.K."/>
            <person name="Zeng Q."/>
            <person name="Gargeya S."/>
            <person name="Fitzgerald M."/>
            <person name="Abouelleil A."/>
            <person name="Alvarado L."/>
            <person name="Chapman S.B."/>
            <person name="Gainer-Dewar J."/>
            <person name="Goldberg J."/>
            <person name="Griggs A."/>
            <person name="Gujja S."/>
            <person name="Hansen M."/>
            <person name="Howarth C."/>
            <person name="Imamovic A."/>
            <person name="Ireland A."/>
            <person name="Larimer J."/>
            <person name="McCowan C."/>
            <person name="Murphy C."/>
            <person name="Pearson M."/>
            <person name="Poon T.W."/>
            <person name="Priest M."/>
            <person name="Roberts A."/>
            <person name="Saif S."/>
            <person name="Shea T."/>
            <person name="Sykes S."/>
            <person name="Wortman J."/>
            <person name="Nusbaum C."/>
            <person name="Birren B."/>
        </authorList>
    </citation>
    <scope>NUCLEOTIDE SEQUENCE [LARGE SCALE GENOMIC DNA]</scope>
    <source>
        <strain evidence="7">NJM9701</strain>
    </source>
</reference>
<evidence type="ECO:0000256" key="5">
    <source>
        <dbReference type="SAM" id="MobiDB-lite"/>
    </source>
</evidence>
<keyword evidence="2 6" id="KW-0812">Transmembrane</keyword>
<proteinExistence type="predicted"/>
<keyword evidence="4 6" id="KW-0472">Membrane</keyword>
<evidence type="ECO:0000256" key="3">
    <source>
        <dbReference type="ARBA" id="ARBA00022989"/>
    </source>
</evidence>
<dbReference type="AlphaFoldDB" id="A0A024U319"/>
<feature type="transmembrane region" description="Helical" evidence="6">
    <location>
        <begin position="71"/>
        <end position="92"/>
    </location>
</feature>
<feature type="transmembrane region" description="Helical" evidence="6">
    <location>
        <begin position="323"/>
        <end position="345"/>
    </location>
</feature>
<feature type="region of interest" description="Disordered" evidence="5">
    <location>
        <begin position="387"/>
        <end position="411"/>
    </location>
</feature>
<dbReference type="PANTHER" id="PTHR12570">
    <property type="match status" value="1"/>
</dbReference>
<evidence type="ECO:0000256" key="1">
    <source>
        <dbReference type="ARBA" id="ARBA00004141"/>
    </source>
</evidence>
<organism evidence="7">
    <name type="scientific">Aphanomyces invadans</name>
    <dbReference type="NCBI Taxonomy" id="157072"/>
    <lineage>
        <taxon>Eukaryota</taxon>
        <taxon>Sar</taxon>
        <taxon>Stramenopiles</taxon>
        <taxon>Oomycota</taxon>
        <taxon>Saprolegniomycetes</taxon>
        <taxon>Saprolegniales</taxon>
        <taxon>Verrucalvaceae</taxon>
        <taxon>Aphanomyces</taxon>
    </lineage>
</organism>
<keyword evidence="3 6" id="KW-1133">Transmembrane helix</keyword>
<dbReference type="OrthoDB" id="165382at2759"/>
<evidence type="ECO:0000256" key="2">
    <source>
        <dbReference type="ARBA" id="ARBA00022692"/>
    </source>
</evidence>
<dbReference type="eggNOG" id="KOG2922">
    <property type="taxonomic scope" value="Eukaryota"/>
</dbReference>
<dbReference type="GeneID" id="20084486"/>
<dbReference type="EMBL" id="KI913965">
    <property type="protein sequence ID" value="ETV99987.1"/>
    <property type="molecule type" value="Genomic_DNA"/>
</dbReference>
<name>A0A024U319_9STRA</name>
<evidence type="ECO:0000313" key="7">
    <source>
        <dbReference type="EMBL" id="ETV99987.1"/>
    </source>
</evidence>
<evidence type="ECO:0000256" key="6">
    <source>
        <dbReference type="SAM" id="Phobius"/>
    </source>
</evidence>
<accession>A0A024U319</accession>
<dbReference type="VEuPathDB" id="FungiDB:H310_07436"/>
<dbReference type="PANTHER" id="PTHR12570:SF9">
    <property type="entry name" value="MAGNESIUM TRANSPORTER NIPA8-RELATED"/>
    <property type="match status" value="1"/>
</dbReference>
<protein>
    <submittedName>
        <fullName evidence="7">Uncharacterized protein</fullName>
    </submittedName>
</protein>
<dbReference type="SUPFAM" id="SSF103481">
    <property type="entry name" value="Multidrug resistance efflux transporter EmrE"/>
    <property type="match status" value="1"/>
</dbReference>
<dbReference type="RefSeq" id="XP_008871405.1">
    <property type="nucleotide sequence ID" value="XM_008873183.1"/>
</dbReference>
<evidence type="ECO:0000256" key="4">
    <source>
        <dbReference type="ARBA" id="ARBA00023136"/>
    </source>
</evidence>
<feature type="transmembrane region" description="Helical" evidence="6">
    <location>
        <begin position="265"/>
        <end position="283"/>
    </location>
</feature>
<dbReference type="Pfam" id="PF05653">
    <property type="entry name" value="Mg_trans_NIPA"/>
    <property type="match status" value="2"/>
</dbReference>
<dbReference type="Gene3D" id="1.10.3730.20">
    <property type="match status" value="1"/>
</dbReference>
<feature type="transmembrane region" description="Helical" evidence="6">
    <location>
        <begin position="295"/>
        <end position="316"/>
    </location>
</feature>
<sequence>MDHGPTVVGGAKHNNNEGLVLDTTFLTGSNALGMWITITAGICSNLGVQLQKHAHQRQARAAQHVKENSSTSVYFVHKHWILGMVLVVIGSIGDFEALSFATQSLVATVGGGTTVLTNVFFSTIWHGETFTLRDAYGTCCILLGVTLIALCSPEDEQYNVEQLVVKFQRPSVLAYLAFVAAAIYFMHSIIRSGDVHAAIPTSLGTSARVRRFLHMDQASGQVCVQPLLYAINSGIMGSLSMLLGKCASEMVTTTLHGRNQFNHPLPFIFFAGMAATIGVQVHWFNQSLMLGDMAMVFPVFQVFWIGFGAVGGMVLYGDVARLAFFQSVSFVLAFWCILIGVYNLAQHAAPPAMPVAHTPGDSFRPLRDASPYLVDAYQTLLENDDGRHGDSATAAHDRPSTYRPPALLRTL</sequence>
<feature type="transmembrane region" description="Helical" evidence="6">
    <location>
        <begin position="227"/>
        <end position="244"/>
    </location>
</feature>
<feature type="compositionally biased region" description="Basic and acidic residues" evidence="5">
    <location>
        <begin position="387"/>
        <end position="400"/>
    </location>
</feature>
<dbReference type="InterPro" id="IPR037185">
    <property type="entry name" value="EmrE-like"/>
</dbReference>
<dbReference type="GO" id="GO:0016020">
    <property type="term" value="C:membrane"/>
    <property type="evidence" value="ECO:0007669"/>
    <property type="project" value="UniProtKB-SubCell"/>
</dbReference>
<dbReference type="GO" id="GO:0015095">
    <property type="term" value="F:magnesium ion transmembrane transporter activity"/>
    <property type="evidence" value="ECO:0007669"/>
    <property type="project" value="InterPro"/>
</dbReference>
<feature type="transmembrane region" description="Helical" evidence="6">
    <location>
        <begin position="172"/>
        <end position="190"/>
    </location>
</feature>
<feature type="transmembrane region" description="Helical" evidence="6">
    <location>
        <begin position="32"/>
        <end position="50"/>
    </location>
</feature>
<gene>
    <name evidence="7" type="ORF">H310_07436</name>
</gene>